<dbReference type="EMBL" id="LJIG01022536">
    <property type="protein sequence ID" value="KRT80060.1"/>
    <property type="molecule type" value="Genomic_DNA"/>
</dbReference>
<dbReference type="OrthoDB" id="590761at2759"/>
<organism evidence="4 5">
    <name type="scientific">Oryctes borbonicus</name>
    <dbReference type="NCBI Taxonomy" id="1629725"/>
    <lineage>
        <taxon>Eukaryota</taxon>
        <taxon>Metazoa</taxon>
        <taxon>Ecdysozoa</taxon>
        <taxon>Arthropoda</taxon>
        <taxon>Hexapoda</taxon>
        <taxon>Insecta</taxon>
        <taxon>Pterygota</taxon>
        <taxon>Neoptera</taxon>
        <taxon>Endopterygota</taxon>
        <taxon>Coleoptera</taxon>
        <taxon>Polyphaga</taxon>
        <taxon>Scarabaeiformia</taxon>
        <taxon>Scarabaeidae</taxon>
        <taxon>Dynastinae</taxon>
        <taxon>Oryctes</taxon>
    </lineage>
</organism>
<comment type="similarity">
    <text evidence="2">Belongs to the eukaryotic initiation factor 4E family.</text>
</comment>
<dbReference type="FunFam" id="3.30.760.10:FF:000014">
    <property type="entry name" value="Eukaryotic translation initiation factor 4E-4"/>
    <property type="match status" value="1"/>
</dbReference>
<dbReference type="GO" id="GO:0000340">
    <property type="term" value="F:RNA 7-methylguanosine cap binding"/>
    <property type="evidence" value="ECO:0007669"/>
    <property type="project" value="UniProtKB-ARBA"/>
</dbReference>
<gene>
    <name evidence="4" type="ORF">AMK59_7900</name>
</gene>
<sequence length="226" mass="25550">MSNKFEALKHHAESSDSGSGEDELGSNITTDLGPVEYPPGEHRLEHPYCLWYSRRPAIGGRNLSMQGSQGYSQALRLVGQIGTVEQWWGIYCHMVRLSDLPPYTDLHLFKKGIQPMWEDPANSKGGKWVIRLRKGQSGRAWENLCMAMLGEQFMTGNEVCGVVVSIRYQEDLISVWNRTSSDQAATARIRDVLKRLLNLPVNSIMEYKTHNDSLKAWKTPLNSLKS</sequence>
<accession>A0A0T6AY71</accession>
<name>A0A0T6AY71_9SCAR</name>
<proteinExistence type="inferred from homology"/>
<dbReference type="GO" id="GO:0016281">
    <property type="term" value="C:eukaryotic translation initiation factor 4F complex"/>
    <property type="evidence" value="ECO:0007669"/>
    <property type="project" value="TreeGrafter"/>
</dbReference>
<keyword evidence="2" id="KW-0648">Protein biosynthesis</keyword>
<dbReference type="AlphaFoldDB" id="A0A0T6AY71"/>
<evidence type="ECO:0000313" key="5">
    <source>
        <dbReference type="Proteomes" id="UP000051574"/>
    </source>
</evidence>
<keyword evidence="2" id="KW-0694">RNA-binding</keyword>
<evidence type="ECO:0000256" key="2">
    <source>
        <dbReference type="RuleBase" id="RU004374"/>
    </source>
</evidence>
<dbReference type="InterPro" id="IPR023398">
    <property type="entry name" value="TIF_eIF4e-like"/>
</dbReference>
<evidence type="ECO:0000256" key="1">
    <source>
        <dbReference type="ARBA" id="ARBA00032656"/>
    </source>
</evidence>
<evidence type="ECO:0000256" key="3">
    <source>
        <dbReference type="SAM" id="MobiDB-lite"/>
    </source>
</evidence>
<dbReference type="GO" id="GO:0003743">
    <property type="term" value="F:translation initiation factor activity"/>
    <property type="evidence" value="ECO:0007669"/>
    <property type="project" value="UniProtKB-KW"/>
</dbReference>
<reference evidence="4 5" key="1">
    <citation type="submission" date="2015-09" db="EMBL/GenBank/DDBJ databases">
        <title>Draft genome of the scarab beetle Oryctes borbonicus.</title>
        <authorList>
            <person name="Meyer J.M."/>
            <person name="Markov G.V."/>
            <person name="Baskaran P."/>
            <person name="Herrmann M."/>
            <person name="Sommer R.J."/>
            <person name="Roedelsperger C."/>
        </authorList>
    </citation>
    <scope>NUCLEOTIDE SEQUENCE [LARGE SCALE GENOMIC DNA]</scope>
    <source>
        <strain evidence="4">OB123</strain>
        <tissue evidence="4">Whole animal</tissue>
    </source>
</reference>
<keyword evidence="2" id="KW-0396">Initiation factor</keyword>
<dbReference type="PROSITE" id="PS00813">
    <property type="entry name" value="IF4E"/>
    <property type="match status" value="1"/>
</dbReference>
<dbReference type="Pfam" id="PF01652">
    <property type="entry name" value="IF4E"/>
    <property type="match status" value="1"/>
</dbReference>
<comment type="caution">
    <text evidence="4">The sequence shown here is derived from an EMBL/GenBank/DDBJ whole genome shotgun (WGS) entry which is preliminary data.</text>
</comment>
<dbReference type="PANTHER" id="PTHR11960">
    <property type="entry name" value="EUKARYOTIC TRANSLATION INITIATION FACTOR 4E RELATED"/>
    <property type="match status" value="1"/>
</dbReference>
<dbReference type="Proteomes" id="UP000051574">
    <property type="component" value="Unassembled WGS sequence"/>
</dbReference>
<feature type="region of interest" description="Disordered" evidence="3">
    <location>
        <begin position="1"/>
        <end position="37"/>
    </location>
</feature>
<dbReference type="InterPro" id="IPR001040">
    <property type="entry name" value="TIF_eIF_4E"/>
</dbReference>
<dbReference type="InterPro" id="IPR019770">
    <property type="entry name" value="TIF_eIF_4E_CS"/>
</dbReference>
<dbReference type="SUPFAM" id="SSF55418">
    <property type="entry name" value="eIF4e-like"/>
    <property type="match status" value="1"/>
</dbReference>
<keyword evidence="5" id="KW-1185">Reference proteome</keyword>
<evidence type="ECO:0000313" key="4">
    <source>
        <dbReference type="EMBL" id="KRT80060.1"/>
    </source>
</evidence>
<feature type="compositionally biased region" description="Basic and acidic residues" evidence="3">
    <location>
        <begin position="1"/>
        <end position="14"/>
    </location>
</feature>
<dbReference type="Gene3D" id="3.30.760.10">
    <property type="entry name" value="RNA Cap, Translation Initiation Factor Eif4e"/>
    <property type="match status" value="1"/>
</dbReference>
<protein>
    <recommendedName>
        <fullName evidence="1">eIF-4F 25 kDa subunit</fullName>
    </recommendedName>
</protein>
<dbReference type="PANTHER" id="PTHR11960:SF18">
    <property type="entry name" value="EUKARYOTIC TRANSLATION INITIATION FACTOR 4E HOMOLOGOUS PROTEIN, ISOFORM B"/>
    <property type="match status" value="1"/>
</dbReference>